<protein>
    <recommendedName>
        <fullName evidence="4">DUF1761 domain-containing protein</fullName>
    </recommendedName>
</protein>
<name>A0A1V9EWX5_9BACT</name>
<feature type="transmembrane region" description="Helical" evidence="1">
    <location>
        <begin position="55"/>
        <end position="78"/>
    </location>
</feature>
<dbReference type="EMBL" id="LVXG01000012">
    <property type="protein sequence ID" value="OQP50415.1"/>
    <property type="molecule type" value="Genomic_DNA"/>
</dbReference>
<keyword evidence="1" id="KW-1133">Transmembrane helix</keyword>
<feature type="transmembrane region" description="Helical" evidence="1">
    <location>
        <begin position="90"/>
        <end position="110"/>
    </location>
</feature>
<keyword evidence="1" id="KW-0812">Transmembrane</keyword>
<keyword evidence="1" id="KW-0472">Membrane</keyword>
<accession>A0A1V9EWX5</accession>
<dbReference type="InterPro" id="IPR013879">
    <property type="entry name" value="DUF1761"/>
</dbReference>
<dbReference type="RefSeq" id="WP_081198748.1">
    <property type="nucleotide sequence ID" value="NZ_FOCZ01000001.1"/>
</dbReference>
<dbReference type="AlphaFoldDB" id="A0A1V9EWX5"/>
<dbReference type="Proteomes" id="UP000192610">
    <property type="component" value="Unassembled WGS sequence"/>
</dbReference>
<gene>
    <name evidence="2" type="ORF">A4H97_00805</name>
</gene>
<dbReference type="STRING" id="354355.SAMN05660816_00787"/>
<sequence>MTMNEINWWAVLVAGISSFVVGGIWYSPGLFGRAWMKDNNFTEEQIRKGGNKGKVFGFTLLFSLLMAVNLAMFLATPADCPTNCAAKADITWGATAGFLAGIWTFCAIAIHSLFELKPWRLIFINGFYSVVALILMGAIIGAWR</sequence>
<dbReference type="Pfam" id="PF08570">
    <property type="entry name" value="DUF1761"/>
    <property type="match status" value="1"/>
</dbReference>
<evidence type="ECO:0000313" key="2">
    <source>
        <dbReference type="EMBL" id="OQP50415.1"/>
    </source>
</evidence>
<dbReference type="OrthoDB" id="333057at2"/>
<comment type="caution">
    <text evidence="2">The sequence shown here is derived from an EMBL/GenBank/DDBJ whole genome shotgun (WGS) entry which is preliminary data.</text>
</comment>
<feature type="transmembrane region" description="Helical" evidence="1">
    <location>
        <begin position="6"/>
        <end position="27"/>
    </location>
</feature>
<evidence type="ECO:0000313" key="3">
    <source>
        <dbReference type="Proteomes" id="UP000192610"/>
    </source>
</evidence>
<keyword evidence="3" id="KW-1185">Reference proteome</keyword>
<organism evidence="2 3">
    <name type="scientific">Niastella yeongjuensis</name>
    <dbReference type="NCBI Taxonomy" id="354355"/>
    <lineage>
        <taxon>Bacteria</taxon>
        <taxon>Pseudomonadati</taxon>
        <taxon>Bacteroidota</taxon>
        <taxon>Chitinophagia</taxon>
        <taxon>Chitinophagales</taxon>
        <taxon>Chitinophagaceae</taxon>
        <taxon>Niastella</taxon>
    </lineage>
</organism>
<evidence type="ECO:0008006" key="4">
    <source>
        <dbReference type="Google" id="ProtNLM"/>
    </source>
</evidence>
<proteinExistence type="predicted"/>
<evidence type="ECO:0000256" key="1">
    <source>
        <dbReference type="SAM" id="Phobius"/>
    </source>
</evidence>
<reference evidence="3" key="1">
    <citation type="submission" date="2016-04" db="EMBL/GenBank/DDBJ databases">
        <authorList>
            <person name="Chen L."/>
            <person name="Zhuang W."/>
            <person name="Wang G."/>
        </authorList>
    </citation>
    <scope>NUCLEOTIDE SEQUENCE [LARGE SCALE GENOMIC DNA]</scope>
    <source>
        <strain evidence="3">17621</strain>
    </source>
</reference>
<feature type="transmembrane region" description="Helical" evidence="1">
    <location>
        <begin position="122"/>
        <end position="143"/>
    </location>
</feature>